<gene>
    <name evidence="2" type="ORF">COX02_02455</name>
</gene>
<keyword evidence="1" id="KW-0812">Transmembrane</keyword>
<keyword evidence="1" id="KW-0472">Membrane</keyword>
<dbReference type="Proteomes" id="UP000229334">
    <property type="component" value="Unassembled WGS sequence"/>
</dbReference>
<evidence type="ECO:0000256" key="1">
    <source>
        <dbReference type="SAM" id="Phobius"/>
    </source>
</evidence>
<accession>A0A2H0BK42</accession>
<sequence length="164" mass="19238">MMNIFKKITPTSLWIIGGLVVLGGIYWYLGGWSGMMNSWGQQQYINKIENLKEAYRQDTYGAATPEGTLKLFIEAFEKGDADLASKYFVIEKQEEYRDKIESWIKLGKKDEILSLFKKASWEDSNMEDKNKDKDEMDVWENNEIVTSIFFSKNTYNNLWKIEQL</sequence>
<comment type="caution">
    <text evidence="2">The sequence shown here is derived from an EMBL/GenBank/DDBJ whole genome shotgun (WGS) entry which is preliminary data.</text>
</comment>
<organism evidence="2 3">
    <name type="scientific">Candidatus Vogelbacteria bacterium CG22_combo_CG10-13_8_21_14_all_37_9</name>
    <dbReference type="NCBI Taxonomy" id="1975046"/>
    <lineage>
        <taxon>Bacteria</taxon>
        <taxon>Candidatus Vogeliibacteriota</taxon>
    </lineage>
</organism>
<protein>
    <recommendedName>
        <fullName evidence="4">DUF4878 domain-containing protein</fullName>
    </recommendedName>
</protein>
<evidence type="ECO:0008006" key="4">
    <source>
        <dbReference type="Google" id="ProtNLM"/>
    </source>
</evidence>
<evidence type="ECO:0000313" key="2">
    <source>
        <dbReference type="EMBL" id="PIP58046.1"/>
    </source>
</evidence>
<name>A0A2H0BK42_9BACT</name>
<dbReference type="EMBL" id="PCSX01000036">
    <property type="protein sequence ID" value="PIP58046.1"/>
    <property type="molecule type" value="Genomic_DNA"/>
</dbReference>
<evidence type="ECO:0000313" key="3">
    <source>
        <dbReference type="Proteomes" id="UP000229334"/>
    </source>
</evidence>
<keyword evidence="1" id="KW-1133">Transmembrane helix</keyword>
<dbReference type="AlphaFoldDB" id="A0A2H0BK42"/>
<reference evidence="2 3" key="1">
    <citation type="submission" date="2017-09" db="EMBL/GenBank/DDBJ databases">
        <title>Depth-based differentiation of microbial function through sediment-hosted aquifers and enrichment of novel symbionts in the deep terrestrial subsurface.</title>
        <authorList>
            <person name="Probst A.J."/>
            <person name="Ladd B."/>
            <person name="Jarett J.K."/>
            <person name="Geller-Mcgrath D.E."/>
            <person name="Sieber C.M."/>
            <person name="Emerson J.B."/>
            <person name="Anantharaman K."/>
            <person name="Thomas B.C."/>
            <person name="Malmstrom R."/>
            <person name="Stieglmeier M."/>
            <person name="Klingl A."/>
            <person name="Woyke T."/>
            <person name="Ryan C.M."/>
            <person name="Banfield J.F."/>
        </authorList>
    </citation>
    <scope>NUCLEOTIDE SEQUENCE [LARGE SCALE GENOMIC DNA]</scope>
    <source>
        <strain evidence="2">CG22_combo_CG10-13_8_21_14_all_37_9</strain>
    </source>
</reference>
<proteinExistence type="predicted"/>
<feature type="transmembrane region" description="Helical" evidence="1">
    <location>
        <begin position="12"/>
        <end position="29"/>
    </location>
</feature>